<feature type="transmembrane region" description="Helical" evidence="2">
    <location>
        <begin position="46"/>
        <end position="67"/>
    </location>
</feature>
<proteinExistence type="predicted"/>
<keyword evidence="2" id="KW-0812">Transmembrane</keyword>
<reference evidence="3 4" key="1">
    <citation type="journal article" date="2016" name="ISME J.">
        <title>Chasing the elusive Euryarchaeota class WSA2: genomes reveal a uniquely fastidious methyl-reducing methanogen.</title>
        <authorList>
            <person name="Nobu M.K."/>
            <person name="Narihiro T."/>
            <person name="Kuroda K."/>
            <person name="Mei R."/>
            <person name="Liu W.T."/>
        </authorList>
    </citation>
    <scope>NUCLEOTIDE SEQUENCE [LARGE SCALE GENOMIC DNA]</scope>
    <source>
        <strain evidence="3">U1lsi0528_Bin089</strain>
    </source>
</reference>
<evidence type="ECO:0000313" key="3">
    <source>
        <dbReference type="EMBL" id="KYC48855.1"/>
    </source>
</evidence>
<keyword evidence="2" id="KW-0472">Membrane</keyword>
<evidence type="ECO:0000313" key="4">
    <source>
        <dbReference type="Proteomes" id="UP000075578"/>
    </source>
</evidence>
<feature type="region of interest" description="Disordered" evidence="1">
    <location>
        <begin position="1"/>
        <end position="34"/>
    </location>
</feature>
<dbReference type="AlphaFoldDB" id="A0A150IVG4"/>
<keyword evidence="2" id="KW-1133">Transmembrane helix</keyword>
<name>A0A150IVG4_9EURY</name>
<dbReference type="Gene3D" id="3.10.450.50">
    <property type="match status" value="1"/>
</dbReference>
<dbReference type="Proteomes" id="UP000075578">
    <property type="component" value="Unassembled WGS sequence"/>
</dbReference>
<dbReference type="InterPro" id="IPR032710">
    <property type="entry name" value="NTF2-like_dom_sf"/>
</dbReference>
<feature type="compositionally biased region" description="Basic residues" evidence="1">
    <location>
        <begin position="20"/>
        <end position="32"/>
    </location>
</feature>
<comment type="caution">
    <text evidence="3">The sequence shown here is derived from an EMBL/GenBank/DDBJ whole genome shotgun (WGS) entry which is preliminary data.</text>
</comment>
<evidence type="ECO:0000256" key="1">
    <source>
        <dbReference type="SAM" id="MobiDB-lite"/>
    </source>
</evidence>
<protein>
    <recommendedName>
        <fullName evidence="5">DUF4878 domain-containing protein</fullName>
    </recommendedName>
</protein>
<dbReference type="SUPFAM" id="SSF54427">
    <property type="entry name" value="NTF2-like"/>
    <property type="match status" value="1"/>
</dbReference>
<dbReference type="EMBL" id="LNGD01000129">
    <property type="protein sequence ID" value="KYC48855.1"/>
    <property type="molecule type" value="Genomic_DNA"/>
</dbReference>
<gene>
    <name evidence="3" type="ORF">AMQ74_01553</name>
</gene>
<accession>A0A150IVG4</accession>
<organism evidence="3 4">
    <name type="scientific">Candidatus Methanofastidiosum methylothiophilum</name>
    <dbReference type="NCBI Taxonomy" id="1705564"/>
    <lineage>
        <taxon>Archaea</taxon>
        <taxon>Methanobacteriati</taxon>
        <taxon>Methanobacteriota</taxon>
        <taxon>Stenosarchaea group</taxon>
        <taxon>Candidatus Methanofastidiosia</taxon>
        <taxon>Candidatus Methanofastidiosales</taxon>
        <taxon>Candidatus Methanofastidiosaceae</taxon>
        <taxon>Candidatus Methanofastidiosum</taxon>
    </lineage>
</organism>
<evidence type="ECO:0000256" key="2">
    <source>
        <dbReference type="SAM" id="Phobius"/>
    </source>
</evidence>
<sequence length="190" mass="21285">MATKKKKDVTKKKVTETKTSAKKTASKAKSKTTKSENPFLKDTKKLAIIGVVALVVIIGAVAGYAIIQGNEKSKVEEAVKLHIQYYNDRNIDAYYDLVSQDSKNKFEITLDDIANLLNKAAFDGTKITLVNISQITIQGDNAEVRGVITVKNNQETKTSSFVEFYKKENGEWKYEQRTWATTQTSQIPQQ</sequence>
<evidence type="ECO:0008006" key="5">
    <source>
        <dbReference type="Google" id="ProtNLM"/>
    </source>
</evidence>
<feature type="compositionally biased region" description="Basic residues" evidence="1">
    <location>
        <begin position="1"/>
        <end position="10"/>
    </location>
</feature>